<feature type="transmembrane region" description="Helical" evidence="1">
    <location>
        <begin position="269"/>
        <end position="286"/>
    </location>
</feature>
<keyword evidence="1" id="KW-0812">Transmembrane</keyword>
<comment type="caution">
    <text evidence="3">The sequence shown here is derived from an EMBL/GenBank/DDBJ whole genome shotgun (WGS) entry which is preliminary data.</text>
</comment>
<keyword evidence="1" id="KW-0472">Membrane</keyword>
<evidence type="ECO:0000259" key="2">
    <source>
        <dbReference type="Pfam" id="PF06791"/>
    </source>
</evidence>
<dbReference type="InterPro" id="IPR009628">
    <property type="entry name" value="Phage_tape_measure_N"/>
</dbReference>
<reference evidence="3 4" key="1">
    <citation type="journal article" date="2012" name="Genome Res.">
        <title>Genomic basis of endosymbiont-conferred protection against an insect parasitoid.</title>
        <authorList>
            <person name="Hansen A.K."/>
            <person name="Vorburger C."/>
            <person name="Moran N.A."/>
        </authorList>
    </citation>
    <scope>NUCLEOTIDE SEQUENCE [LARGE SCALE GENOMIC DNA]</scope>
    <source>
        <strain evidence="4">R5.15</strain>
    </source>
</reference>
<protein>
    <submittedName>
        <fullName evidence="3">Prophage tail length tape measure protein</fullName>
    </submittedName>
</protein>
<name>G2H1K5_9ENTR</name>
<dbReference type="PATRIC" id="fig|1005043.3.peg.1798"/>
<feature type="domain" description="Bacteriophage tail tape measure N-terminal" evidence="2">
    <location>
        <begin position="202"/>
        <end position="293"/>
    </location>
</feature>
<dbReference type="EMBL" id="AGCA01000455">
    <property type="protein sequence ID" value="EGY28126.1"/>
    <property type="molecule type" value="Genomic_DNA"/>
</dbReference>
<organism evidence="3 4">
    <name type="scientific">Candidatus Regiella insecticola 5.15</name>
    <dbReference type="NCBI Taxonomy" id="1005043"/>
    <lineage>
        <taxon>Bacteria</taxon>
        <taxon>Pseudomonadati</taxon>
        <taxon>Pseudomonadota</taxon>
        <taxon>Gammaproteobacteria</taxon>
        <taxon>Enterobacterales</taxon>
        <taxon>Enterobacteriaceae</taxon>
        <taxon>aphid secondary symbionts</taxon>
        <taxon>Candidatus Regiella</taxon>
    </lineage>
</organism>
<evidence type="ECO:0000256" key="1">
    <source>
        <dbReference type="SAM" id="Phobius"/>
    </source>
</evidence>
<gene>
    <name evidence="3" type="ORF">Rin_00019480</name>
</gene>
<sequence length="294" mass="31439">MTAIATISLSVDTSGLEKGIHALENVGKTAACTASKAEAVNSAFKPTATTLNHVSHQTHQATRCLQQQRDELHHLLSKIHPVTAAFGKLDAMEAQLRRYKNSPLLDRDSFSEASRAIHQARDALAKAAQARTVAGQAARAQAQADKRATQAKMAFIAKLREQSECQGKTTADMLAYKAAQLGVTQQAAPFIAQLKAQEAAWKKGTLSAGQYRQALRQLPMQFTDIATSMAGGIPLYRIAIQQGGQIRDSFGGIGEALKAMGRLLTPTKLLLGGVATALAGIGMAYYRGAQESRR</sequence>
<dbReference type="Pfam" id="PF06791">
    <property type="entry name" value="TMP_2"/>
    <property type="match status" value="1"/>
</dbReference>
<keyword evidence="4" id="KW-1185">Reference proteome</keyword>
<accession>G2H1K5</accession>
<evidence type="ECO:0000313" key="4">
    <source>
        <dbReference type="Proteomes" id="UP000004116"/>
    </source>
</evidence>
<dbReference type="AlphaFoldDB" id="G2H1K5"/>
<dbReference type="Proteomes" id="UP000004116">
    <property type="component" value="Unassembled WGS sequence"/>
</dbReference>
<keyword evidence="1" id="KW-1133">Transmembrane helix</keyword>
<evidence type="ECO:0000313" key="3">
    <source>
        <dbReference type="EMBL" id="EGY28126.1"/>
    </source>
</evidence>
<proteinExistence type="predicted"/>